<evidence type="ECO:0000313" key="2">
    <source>
        <dbReference type="Proteomes" id="UP000887458"/>
    </source>
</evidence>
<sequence>MYKPHHIQARNNVCEPFRLIANLLIIEIYIEREYMLLNSSINDVTNRHPHHHSDSFPNDI</sequence>
<reference evidence="1 2" key="1">
    <citation type="journal article" date="2018" name="J. Allergy Clin. Immunol.">
        <title>High-quality assembly of Dermatophagoides pteronyssinus genome and transcriptome reveals a wide range of novel allergens.</title>
        <authorList>
            <person name="Liu X.Y."/>
            <person name="Yang K.Y."/>
            <person name="Wang M.Q."/>
            <person name="Kwok J.S."/>
            <person name="Zeng X."/>
            <person name="Yang Z."/>
            <person name="Xiao X.J."/>
            <person name="Lau C.P."/>
            <person name="Li Y."/>
            <person name="Huang Z.M."/>
            <person name="Ba J.G."/>
            <person name="Yim A.K."/>
            <person name="Ouyang C.Y."/>
            <person name="Ngai S.M."/>
            <person name="Chan T.F."/>
            <person name="Leung E.L."/>
            <person name="Liu L."/>
            <person name="Liu Z.G."/>
            <person name="Tsui S.K."/>
        </authorList>
    </citation>
    <scope>NUCLEOTIDE SEQUENCE [LARGE SCALE GENOMIC DNA]</scope>
    <source>
        <strain evidence="1">Derp</strain>
    </source>
</reference>
<name>A0ABQ8JFM0_DERPT</name>
<keyword evidence="2" id="KW-1185">Reference proteome</keyword>
<protein>
    <submittedName>
        <fullName evidence="1">Uncharacterized protein</fullName>
    </submittedName>
</protein>
<proteinExistence type="predicted"/>
<evidence type="ECO:0000313" key="1">
    <source>
        <dbReference type="EMBL" id="KAH9421217.1"/>
    </source>
</evidence>
<accession>A0ABQ8JFM0</accession>
<reference evidence="1 2" key="2">
    <citation type="journal article" date="2022" name="Mol. Biol. Evol.">
        <title>Comparative Genomics Reveals Insights into the Divergent Evolution of Astigmatic Mites and Household Pest Adaptations.</title>
        <authorList>
            <person name="Xiong Q."/>
            <person name="Wan A.T."/>
            <person name="Liu X."/>
            <person name="Fung C.S."/>
            <person name="Xiao X."/>
            <person name="Malainual N."/>
            <person name="Hou J."/>
            <person name="Wang L."/>
            <person name="Wang M."/>
            <person name="Yang K.Y."/>
            <person name="Cui Y."/>
            <person name="Leung E.L."/>
            <person name="Nong W."/>
            <person name="Shin S.K."/>
            <person name="Au S.W."/>
            <person name="Jeong K.Y."/>
            <person name="Chew F.T."/>
            <person name="Hui J.H."/>
            <person name="Leung T.F."/>
            <person name="Tungtrongchitr A."/>
            <person name="Zhong N."/>
            <person name="Liu Z."/>
            <person name="Tsui S.K."/>
        </authorList>
    </citation>
    <scope>NUCLEOTIDE SEQUENCE [LARGE SCALE GENOMIC DNA]</scope>
    <source>
        <strain evidence="1">Derp</strain>
    </source>
</reference>
<organism evidence="1 2">
    <name type="scientific">Dermatophagoides pteronyssinus</name>
    <name type="common">European house dust mite</name>
    <dbReference type="NCBI Taxonomy" id="6956"/>
    <lineage>
        <taxon>Eukaryota</taxon>
        <taxon>Metazoa</taxon>
        <taxon>Ecdysozoa</taxon>
        <taxon>Arthropoda</taxon>
        <taxon>Chelicerata</taxon>
        <taxon>Arachnida</taxon>
        <taxon>Acari</taxon>
        <taxon>Acariformes</taxon>
        <taxon>Sarcoptiformes</taxon>
        <taxon>Astigmata</taxon>
        <taxon>Psoroptidia</taxon>
        <taxon>Analgoidea</taxon>
        <taxon>Pyroglyphidae</taxon>
        <taxon>Dermatophagoidinae</taxon>
        <taxon>Dermatophagoides</taxon>
    </lineage>
</organism>
<dbReference type="Proteomes" id="UP000887458">
    <property type="component" value="Unassembled WGS sequence"/>
</dbReference>
<comment type="caution">
    <text evidence="1">The sequence shown here is derived from an EMBL/GenBank/DDBJ whole genome shotgun (WGS) entry which is preliminary data.</text>
</comment>
<gene>
    <name evidence="1" type="ORF">DERP_012790</name>
</gene>
<dbReference type="EMBL" id="NJHN03000044">
    <property type="protein sequence ID" value="KAH9421217.1"/>
    <property type="molecule type" value="Genomic_DNA"/>
</dbReference>